<reference evidence="2 3" key="2">
    <citation type="journal article" date="2023" name="Mol. Biol. Evol.">
        <title>Genomics of Secondarily Temperate Adaptation in the Only Non-Antarctic Icefish.</title>
        <authorList>
            <person name="Rivera-Colon A.G."/>
            <person name="Rayamajhi N."/>
            <person name="Minhas B.F."/>
            <person name="Madrigal G."/>
            <person name="Bilyk K.T."/>
            <person name="Yoon V."/>
            <person name="Hune M."/>
            <person name="Gregory S."/>
            <person name="Cheng C.H.C."/>
            <person name="Catchen J.M."/>
        </authorList>
    </citation>
    <scope>NUCLEOTIDE SEQUENCE [LARGE SCALE GENOMIC DNA]</scope>
    <source>
        <strain evidence="2">JMC-PN-2008</strain>
    </source>
</reference>
<evidence type="ECO:0000256" key="1">
    <source>
        <dbReference type="SAM" id="MobiDB-lite"/>
    </source>
</evidence>
<dbReference type="Proteomes" id="UP001346869">
    <property type="component" value="Unassembled WGS sequence"/>
</dbReference>
<dbReference type="AlphaFoldDB" id="A0AAN7XXM5"/>
<protein>
    <submittedName>
        <fullName evidence="2">Uncharacterized protein</fullName>
    </submittedName>
</protein>
<comment type="caution">
    <text evidence="2">The sequence shown here is derived from an EMBL/GenBank/DDBJ whole genome shotgun (WGS) entry which is preliminary data.</text>
</comment>
<evidence type="ECO:0000313" key="2">
    <source>
        <dbReference type="EMBL" id="KAK5870320.1"/>
    </source>
</evidence>
<name>A0AAN7XXM5_ELEMC</name>
<proteinExistence type="predicted"/>
<gene>
    <name evidence="2" type="ORF">PBY51_024969</name>
</gene>
<dbReference type="EMBL" id="JAUZQC010000006">
    <property type="protein sequence ID" value="KAK5870320.1"/>
    <property type="molecule type" value="Genomic_DNA"/>
</dbReference>
<sequence length="89" mass="9790">MHLFSVQIRHECEPTPSVLQLVESLRGSVCSSQSQERIQSQSFSIAPLQTDFTRTQEAAAQTLQEPRQTNTCRSFTDSSSSVGGNTSVK</sequence>
<accession>A0AAN7XXM5</accession>
<keyword evidence="3" id="KW-1185">Reference proteome</keyword>
<evidence type="ECO:0000313" key="3">
    <source>
        <dbReference type="Proteomes" id="UP001346869"/>
    </source>
</evidence>
<organism evidence="2 3">
    <name type="scientific">Eleginops maclovinus</name>
    <name type="common">Patagonian blennie</name>
    <name type="synonym">Eleginus maclovinus</name>
    <dbReference type="NCBI Taxonomy" id="56733"/>
    <lineage>
        <taxon>Eukaryota</taxon>
        <taxon>Metazoa</taxon>
        <taxon>Chordata</taxon>
        <taxon>Craniata</taxon>
        <taxon>Vertebrata</taxon>
        <taxon>Euteleostomi</taxon>
        <taxon>Actinopterygii</taxon>
        <taxon>Neopterygii</taxon>
        <taxon>Teleostei</taxon>
        <taxon>Neoteleostei</taxon>
        <taxon>Acanthomorphata</taxon>
        <taxon>Eupercaria</taxon>
        <taxon>Perciformes</taxon>
        <taxon>Notothenioidei</taxon>
        <taxon>Eleginopidae</taxon>
        <taxon>Eleginops</taxon>
    </lineage>
</organism>
<reference evidence="2 3" key="1">
    <citation type="journal article" date="2023" name="Genes (Basel)">
        <title>Chromosome-Level Genome Assembly and Circadian Gene Repertoire of the Patagonia Blennie Eleginops maclovinus-The Closest Ancestral Proxy of Antarctic Cryonotothenioids.</title>
        <authorList>
            <person name="Cheng C.C."/>
            <person name="Rivera-Colon A.G."/>
            <person name="Minhas B.F."/>
            <person name="Wilson L."/>
            <person name="Rayamajhi N."/>
            <person name="Vargas-Chacoff L."/>
            <person name="Catchen J.M."/>
        </authorList>
    </citation>
    <scope>NUCLEOTIDE SEQUENCE [LARGE SCALE GENOMIC DNA]</scope>
    <source>
        <strain evidence="2">JMC-PN-2008</strain>
    </source>
</reference>
<feature type="region of interest" description="Disordered" evidence="1">
    <location>
        <begin position="58"/>
        <end position="89"/>
    </location>
</feature>